<keyword evidence="1" id="KW-0472">Membrane</keyword>
<keyword evidence="1" id="KW-1133">Transmembrane helix</keyword>
<keyword evidence="3" id="KW-1185">Reference proteome</keyword>
<protein>
    <submittedName>
        <fullName evidence="2">TIGR00341 family protein</fullName>
    </submittedName>
</protein>
<feature type="transmembrane region" description="Helical" evidence="1">
    <location>
        <begin position="212"/>
        <end position="235"/>
    </location>
</feature>
<dbReference type="EMBL" id="CP098611">
    <property type="protein sequence ID" value="USR91329.1"/>
    <property type="molecule type" value="Genomic_DNA"/>
</dbReference>
<evidence type="ECO:0000256" key="1">
    <source>
        <dbReference type="SAM" id="Phobius"/>
    </source>
</evidence>
<name>A0ABY5ASW4_9CYAN</name>
<sequence length="381" mass="42128">MPQVDQKTLAILSQEISGDSKLNLNFIFLSVASCIIATCGLLLNSSAVIIGAMIVAPLMLPLRGLALGAMKGDVFLFRRGITTLLVGTLLSVVLSAMIGAVASIPFTEFSPEILARTQPNLFDLVIALAAGAVGGFAKLRREVSDAIAGTAIAVALMPPLCVVGLSLSQGATFAARGAFLLYATNLLGITLACMLVFIWEGYYVEKIRMARALLYTVLLTLPIILPLSISLGQLLRQTRLQSTLRSILLTRTITVGQQVELVQTRIDWTRNPPEVYLRVRTRPEAPLTPKQVFEVEQLVTQEMRQDFLLVFQIDSFDEIRSEDLFGYRISYQEPEEDEVEPVSEPLSPETLRRMSQTLWRFNTFLKQPMQRRTAHGRDGRS</sequence>
<feature type="transmembrane region" description="Helical" evidence="1">
    <location>
        <begin position="81"/>
        <end position="101"/>
    </location>
</feature>
<feature type="transmembrane region" description="Helical" evidence="1">
    <location>
        <begin position="179"/>
        <end position="200"/>
    </location>
</feature>
<evidence type="ECO:0000313" key="3">
    <source>
        <dbReference type="Proteomes" id="UP001056708"/>
    </source>
</evidence>
<gene>
    <name evidence="2" type="ORF">NEA10_00885</name>
</gene>
<accession>A0ABY5ASW4</accession>
<dbReference type="InterPro" id="IPR005240">
    <property type="entry name" value="DUF389"/>
</dbReference>
<keyword evidence="1" id="KW-0812">Transmembrane</keyword>
<dbReference type="Proteomes" id="UP001056708">
    <property type="component" value="Chromosome"/>
</dbReference>
<dbReference type="PROSITE" id="PS51257">
    <property type="entry name" value="PROKAR_LIPOPROTEIN"/>
    <property type="match status" value="1"/>
</dbReference>
<feature type="transmembrane region" description="Helical" evidence="1">
    <location>
        <begin position="121"/>
        <end position="139"/>
    </location>
</feature>
<feature type="transmembrane region" description="Helical" evidence="1">
    <location>
        <begin position="22"/>
        <end position="43"/>
    </location>
</feature>
<feature type="transmembrane region" description="Helical" evidence="1">
    <location>
        <begin position="49"/>
        <end position="69"/>
    </location>
</feature>
<dbReference type="PANTHER" id="PTHR20992">
    <property type="entry name" value="AT15442P-RELATED"/>
    <property type="match status" value="1"/>
</dbReference>
<dbReference type="PANTHER" id="PTHR20992:SF9">
    <property type="entry name" value="AT15442P-RELATED"/>
    <property type="match status" value="1"/>
</dbReference>
<reference evidence="2" key="1">
    <citation type="submission" date="2022-06" db="EMBL/GenBank/DDBJ databases">
        <title>Genome sequence of Phormidium yuhuli AB48 isolated from an industrial photobioreactor environment.</title>
        <authorList>
            <person name="Qiu Y."/>
            <person name="Noonan A.J.C."/>
            <person name="Dofher K."/>
            <person name="Koch M."/>
            <person name="Kieft B."/>
            <person name="Lin X."/>
            <person name="Ziels R.M."/>
            <person name="Hallam S.J."/>
        </authorList>
    </citation>
    <scope>NUCLEOTIDE SEQUENCE</scope>
    <source>
        <strain evidence="2">AB48</strain>
    </source>
</reference>
<evidence type="ECO:0000313" key="2">
    <source>
        <dbReference type="EMBL" id="USR91329.1"/>
    </source>
</evidence>
<organism evidence="2 3">
    <name type="scientific">Phormidium yuhuli AB48</name>
    <dbReference type="NCBI Taxonomy" id="2940671"/>
    <lineage>
        <taxon>Bacteria</taxon>
        <taxon>Bacillati</taxon>
        <taxon>Cyanobacteriota</taxon>
        <taxon>Cyanophyceae</taxon>
        <taxon>Oscillatoriophycideae</taxon>
        <taxon>Oscillatoriales</taxon>
        <taxon>Oscillatoriaceae</taxon>
        <taxon>Phormidium</taxon>
        <taxon>Phormidium yuhuli</taxon>
    </lineage>
</organism>
<proteinExistence type="predicted"/>
<feature type="transmembrane region" description="Helical" evidence="1">
    <location>
        <begin position="146"/>
        <end position="167"/>
    </location>
</feature>
<dbReference type="Pfam" id="PF04087">
    <property type="entry name" value="DUF389"/>
    <property type="match status" value="1"/>
</dbReference>
<dbReference type="NCBIfam" id="TIGR00341">
    <property type="entry name" value="TIGR00341 family protein"/>
    <property type="match status" value="1"/>
</dbReference>
<dbReference type="RefSeq" id="WP_252663356.1">
    <property type="nucleotide sequence ID" value="NZ_CP098611.1"/>
</dbReference>